<dbReference type="AlphaFoldDB" id="B9XA91"/>
<evidence type="ECO:0000256" key="2">
    <source>
        <dbReference type="ARBA" id="ARBA00022448"/>
    </source>
</evidence>
<dbReference type="Gene3D" id="1.10.3080.10">
    <property type="entry name" value="Clc chloride channel"/>
    <property type="match status" value="1"/>
</dbReference>
<keyword evidence="3 10" id="KW-0812">Transmembrane</keyword>
<feature type="transmembrane region" description="Helical" evidence="10">
    <location>
        <begin position="310"/>
        <end position="331"/>
    </location>
</feature>
<protein>
    <submittedName>
        <fullName evidence="11">Chloride channel core</fullName>
    </submittedName>
</protein>
<dbReference type="GO" id="GO:0005254">
    <property type="term" value="F:chloride channel activity"/>
    <property type="evidence" value="ECO:0007669"/>
    <property type="project" value="UniProtKB-KW"/>
</dbReference>
<evidence type="ECO:0000256" key="7">
    <source>
        <dbReference type="ARBA" id="ARBA00023173"/>
    </source>
</evidence>
<dbReference type="RefSeq" id="WP_007412739.1">
    <property type="nucleotide sequence ID" value="NZ_ABOX02000001.1"/>
</dbReference>
<reference evidence="11 12" key="1">
    <citation type="journal article" date="2011" name="J. Bacteriol.">
        <title>Genome sequence of 'Pedosphaera parvula' Ellin514, an aerobic Verrucomicrobial isolate from pasture soil.</title>
        <authorList>
            <person name="Kant R."/>
            <person name="van Passel M.W."/>
            <person name="Sangwan P."/>
            <person name="Palva A."/>
            <person name="Lucas S."/>
            <person name="Copeland A."/>
            <person name="Lapidus A."/>
            <person name="Glavina Del Rio T."/>
            <person name="Dalin E."/>
            <person name="Tice H."/>
            <person name="Bruce D."/>
            <person name="Goodwin L."/>
            <person name="Pitluck S."/>
            <person name="Chertkov O."/>
            <person name="Larimer F.W."/>
            <person name="Land M.L."/>
            <person name="Hauser L."/>
            <person name="Brettin T.S."/>
            <person name="Detter J.C."/>
            <person name="Han S."/>
            <person name="de Vos W.M."/>
            <person name="Janssen P.H."/>
            <person name="Smidt H."/>
        </authorList>
    </citation>
    <scope>NUCLEOTIDE SEQUENCE [LARGE SCALE GENOMIC DNA]</scope>
    <source>
        <strain evidence="11 12">Ellin514</strain>
    </source>
</reference>
<keyword evidence="5" id="KW-0406">Ion transport</keyword>
<organism evidence="11 12">
    <name type="scientific">Pedosphaera parvula (strain Ellin514)</name>
    <dbReference type="NCBI Taxonomy" id="320771"/>
    <lineage>
        <taxon>Bacteria</taxon>
        <taxon>Pseudomonadati</taxon>
        <taxon>Verrucomicrobiota</taxon>
        <taxon>Pedosphaerae</taxon>
        <taxon>Pedosphaerales</taxon>
        <taxon>Pedosphaeraceae</taxon>
        <taxon>Pedosphaera</taxon>
    </lineage>
</organism>
<evidence type="ECO:0000256" key="6">
    <source>
        <dbReference type="ARBA" id="ARBA00023136"/>
    </source>
</evidence>
<evidence type="ECO:0000256" key="8">
    <source>
        <dbReference type="ARBA" id="ARBA00023214"/>
    </source>
</evidence>
<dbReference type="PANTHER" id="PTHR43427">
    <property type="entry name" value="CHLORIDE CHANNEL PROTEIN CLC-E"/>
    <property type="match status" value="1"/>
</dbReference>
<feature type="transmembrane region" description="Helical" evidence="10">
    <location>
        <begin position="244"/>
        <end position="265"/>
    </location>
</feature>
<keyword evidence="12" id="KW-1185">Reference proteome</keyword>
<dbReference type="Proteomes" id="UP000003688">
    <property type="component" value="Unassembled WGS sequence"/>
</dbReference>
<feature type="transmembrane region" description="Helical" evidence="10">
    <location>
        <begin position="20"/>
        <end position="42"/>
    </location>
</feature>
<feature type="transmembrane region" description="Helical" evidence="10">
    <location>
        <begin position="277"/>
        <end position="298"/>
    </location>
</feature>
<sequence length="452" mass="46016" precursor="true">MRDVTASSAGSSVPSTVAVSTLGAVFGGSIAALLVVGFTEMLKAMLAVVSRQNVWVLILVPLLGLALSVLVLYRLGLSSEEQGLRRPKWAKWRTFPPDAARSHLTDDMVSSAGVEERFPWPLVPIRLLAICATVGFGCPMGTEAPAAYMGVATGAALGSRWRRLIRPAAVGGGAAGVAVLMGIPLVGTAYILELGRRHKAPLNVERVTAALVGGFVGWLLNIWLGVNLIRLVVPTEPPHSFYQALVTALLIGGLSGSITALSGAAIYRAKAWKASPIIRLALGGLVLGASALLISMIASPEAAIGPGGGAISWVETATGTAVLTVLAVDVLRAVATTATAAAGGCGGLFVPFLAIGDLAGRVFAPSLKIPSDLAGAAGAAGGISGGYHLPFTAAVLVLSQGGPHLAVLTCLATVIVAAFVGTGSAKMLDRILSLGRPSAAEKPIMEQDPYSF</sequence>
<evidence type="ECO:0000256" key="10">
    <source>
        <dbReference type="SAM" id="Phobius"/>
    </source>
</evidence>
<feature type="transmembrane region" description="Helical" evidence="10">
    <location>
        <begin position="204"/>
        <end position="224"/>
    </location>
</feature>
<dbReference type="OrthoDB" id="428437at2"/>
<keyword evidence="9" id="KW-0407">Ion channel</keyword>
<dbReference type="Pfam" id="PF00654">
    <property type="entry name" value="Voltage_CLC"/>
    <property type="match status" value="1"/>
</dbReference>
<evidence type="ECO:0000256" key="1">
    <source>
        <dbReference type="ARBA" id="ARBA00004141"/>
    </source>
</evidence>
<gene>
    <name evidence="11" type="ORF">Cflav_PD6067</name>
</gene>
<dbReference type="InterPro" id="IPR050368">
    <property type="entry name" value="ClC-type_chloride_channel"/>
</dbReference>
<keyword evidence="7" id="KW-0869">Chloride channel</keyword>
<dbReference type="GO" id="GO:0034707">
    <property type="term" value="C:chloride channel complex"/>
    <property type="evidence" value="ECO:0007669"/>
    <property type="project" value="UniProtKB-KW"/>
</dbReference>
<feature type="transmembrane region" description="Helical" evidence="10">
    <location>
        <begin position="376"/>
        <end position="398"/>
    </location>
</feature>
<feature type="transmembrane region" description="Helical" evidence="10">
    <location>
        <begin position="54"/>
        <end position="75"/>
    </location>
</feature>
<keyword evidence="4 10" id="KW-1133">Transmembrane helix</keyword>
<feature type="transmembrane region" description="Helical" evidence="10">
    <location>
        <begin position="405"/>
        <end position="425"/>
    </location>
</feature>
<evidence type="ECO:0000256" key="5">
    <source>
        <dbReference type="ARBA" id="ARBA00023065"/>
    </source>
</evidence>
<comment type="subcellular location">
    <subcellularLocation>
        <location evidence="1">Membrane</location>
        <topology evidence="1">Multi-pass membrane protein</topology>
    </subcellularLocation>
</comment>
<evidence type="ECO:0000256" key="4">
    <source>
        <dbReference type="ARBA" id="ARBA00022989"/>
    </source>
</evidence>
<keyword evidence="2" id="KW-0813">Transport</keyword>
<evidence type="ECO:0000256" key="3">
    <source>
        <dbReference type="ARBA" id="ARBA00022692"/>
    </source>
</evidence>
<accession>B9XA91</accession>
<feature type="transmembrane region" description="Helical" evidence="10">
    <location>
        <begin position="168"/>
        <end position="192"/>
    </location>
</feature>
<comment type="caution">
    <text evidence="11">The sequence shown here is derived from an EMBL/GenBank/DDBJ whole genome shotgun (WGS) entry which is preliminary data.</text>
</comment>
<name>B9XA91_PEDPL</name>
<evidence type="ECO:0000313" key="12">
    <source>
        <dbReference type="Proteomes" id="UP000003688"/>
    </source>
</evidence>
<keyword evidence="6 10" id="KW-0472">Membrane</keyword>
<proteinExistence type="predicted"/>
<dbReference type="InterPro" id="IPR014743">
    <property type="entry name" value="Cl-channel_core"/>
</dbReference>
<keyword evidence="8" id="KW-0868">Chloride</keyword>
<dbReference type="InterPro" id="IPR001807">
    <property type="entry name" value="ClC"/>
</dbReference>
<dbReference type="EMBL" id="ABOX02000001">
    <property type="protein sequence ID" value="EEF63432.1"/>
    <property type="molecule type" value="Genomic_DNA"/>
</dbReference>
<feature type="transmembrane region" description="Helical" evidence="10">
    <location>
        <begin position="338"/>
        <end position="356"/>
    </location>
</feature>
<dbReference type="PANTHER" id="PTHR43427:SF6">
    <property type="entry name" value="CHLORIDE CHANNEL PROTEIN CLC-E"/>
    <property type="match status" value="1"/>
</dbReference>
<dbReference type="PRINTS" id="PR00762">
    <property type="entry name" value="CLCHANNEL"/>
</dbReference>
<dbReference type="SUPFAM" id="SSF81340">
    <property type="entry name" value="Clc chloride channel"/>
    <property type="match status" value="1"/>
</dbReference>
<evidence type="ECO:0000313" key="11">
    <source>
        <dbReference type="EMBL" id="EEF63432.1"/>
    </source>
</evidence>
<evidence type="ECO:0000256" key="9">
    <source>
        <dbReference type="ARBA" id="ARBA00023303"/>
    </source>
</evidence>